<protein>
    <submittedName>
        <fullName evidence="3">Uncharacterized protein</fullName>
    </submittedName>
</protein>
<feature type="signal peptide" evidence="2">
    <location>
        <begin position="1"/>
        <end position="22"/>
    </location>
</feature>
<dbReference type="AlphaFoldDB" id="A0A2G1VE73"/>
<evidence type="ECO:0000256" key="2">
    <source>
        <dbReference type="SAM" id="SignalP"/>
    </source>
</evidence>
<dbReference type="EMBL" id="NTFI01000003">
    <property type="protein sequence ID" value="PHQ25078.1"/>
    <property type="molecule type" value="Genomic_DNA"/>
</dbReference>
<evidence type="ECO:0000313" key="4">
    <source>
        <dbReference type="Proteomes" id="UP000229044"/>
    </source>
</evidence>
<keyword evidence="4" id="KW-1185">Reference proteome</keyword>
<organism evidence="3 4">
    <name type="scientific">Marinobacter guineae</name>
    <dbReference type="NCBI Taxonomy" id="432303"/>
    <lineage>
        <taxon>Bacteria</taxon>
        <taxon>Pseudomonadati</taxon>
        <taxon>Pseudomonadota</taxon>
        <taxon>Gammaproteobacteria</taxon>
        <taxon>Pseudomonadales</taxon>
        <taxon>Marinobacteraceae</taxon>
        <taxon>Marinobacter</taxon>
    </lineage>
</organism>
<name>A0A2G1VE73_9GAMM</name>
<accession>A0A2G1VE73</accession>
<feature type="region of interest" description="Disordered" evidence="1">
    <location>
        <begin position="60"/>
        <end position="91"/>
    </location>
</feature>
<sequence>MKRLLIGSLVTAFLMVSAPAMADDDNRRGSGWQKHQERGQAMPLGHQKKFLQAHYRRDHYGRHHHQRKHQKWDRKHHSRNDRHHYSGKKHKRDVYRDRYDRYDRHHSGHYRIRLGYSDGLPPEARIGRIIHDTHVLVESSRR</sequence>
<evidence type="ECO:0000256" key="1">
    <source>
        <dbReference type="SAM" id="MobiDB-lite"/>
    </source>
</evidence>
<comment type="caution">
    <text evidence="3">The sequence shown here is derived from an EMBL/GenBank/DDBJ whole genome shotgun (WGS) entry which is preliminary data.</text>
</comment>
<keyword evidence="2" id="KW-0732">Signal</keyword>
<evidence type="ECO:0000313" key="3">
    <source>
        <dbReference type="EMBL" id="PHQ25078.1"/>
    </source>
</evidence>
<dbReference type="Proteomes" id="UP000229044">
    <property type="component" value="Unassembled WGS sequence"/>
</dbReference>
<proteinExistence type="predicted"/>
<reference evidence="3 4" key="1">
    <citation type="submission" date="2017-09" db="EMBL/GenBank/DDBJ databases">
        <title>The draft genome sequences of Marinobacter guineae M3B.</title>
        <authorList>
            <person name="Cao J."/>
        </authorList>
    </citation>
    <scope>NUCLEOTIDE SEQUENCE [LARGE SCALE GENOMIC DNA]</scope>
    <source>
        <strain evidence="3 4">M3B</strain>
    </source>
</reference>
<dbReference type="OrthoDB" id="6370503at2"/>
<dbReference type="RefSeq" id="WP_099618392.1">
    <property type="nucleotide sequence ID" value="NZ_KZ319340.1"/>
</dbReference>
<feature type="chain" id="PRO_5013592079" evidence="2">
    <location>
        <begin position="23"/>
        <end position="142"/>
    </location>
</feature>
<gene>
    <name evidence="3" type="ORF">CLH62_12045</name>
</gene>